<dbReference type="Proteomes" id="UP000198694">
    <property type="component" value="Unassembled WGS sequence"/>
</dbReference>
<comment type="subcellular location">
    <subcellularLocation>
        <location evidence="7">Cell membrane</location>
        <topology evidence="7">Single-pass type II membrane protein</topology>
    </subcellularLocation>
    <text evidence="7">Localizes to the division septum where it forms a ring structure.</text>
</comment>
<name>A0A1G8W9T8_9BACI</name>
<keyword evidence="5 7" id="KW-0472">Membrane</keyword>
<comment type="similarity">
    <text evidence="7">Belongs to the FtsL family.</text>
</comment>
<evidence type="ECO:0000256" key="6">
    <source>
        <dbReference type="ARBA" id="ARBA00023306"/>
    </source>
</evidence>
<feature type="region of interest" description="Disordered" evidence="10">
    <location>
        <begin position="1"/>
        <end position="27"/>
    </location>
</feature>
<dbReference type="EMBL" id="FNFL01000001">
    <property type="protein sequence ID" value="SDJ74320.1"/>
    <property type="molecule type" value="Genomic_DNA"/>
</dbReference>
<keyword evidence="9" id="KW-0175">Coiled coil</keyword>
<comment type="function">
    <text evidence="7">Essential cell division protein.</text>
</comment>
<dbReference type="GO" id="GO:0043093">
    <property type="term" value="P:FtsZ-dependent cytokinesis"/>
    <property type="evidence" value="ECO:0007669"/>
    <property type="project" value="UniProtKB-UniRule"/>
</dbReference>
<dbReference type="STRING" id="407036.SAMN05216243_0611"/>
<dbReference type="GO" id="GO:0032153">
    <property type="term" value="C:cell division site"/>
    <property type="evidence" value="ECO:0007669"/>
    <property type="project" value="UniProtKB-UniRule"/>
</dbReference>
<evidence type="ECO:0000256" key="2">
    <source>
        <dbReference type="ARBA" id="ARBA00022618"/>
    </source>
</evidence>
<dbReference type="OrthoDB" id="2973386at2"/>
<evidence type="ECO:0000256" key="4">
    <source>
        <dbReference type="ARBA" id="ARBA00022989"/>
    </source>
</evidence>
<organism evidence="11 12">
    <name type="scientific">Sediminibacillus albus</name>
    <dbReference type="NCBI Taxonomy" id="407036"/>
    <lineage>
        <taxon>Bacteria</taxon>
        <taxon>Bacillati</taxon>
        <taxon>Bacillota</taxon>
        <taxon>Bacilli</taxon>
        <taxon>Bacillales</taxon>
        <taxon>Bacillaceae</taxon>
        <taxon>Sediminibacillus</taxon>
    </lineage>
</organism>
<gene>
    <name evidence="7" type="primary">ftsL</name>
    <name evidence="11" type="ORF">SAMN05216243_0611</name>
</gene>
<dbReference type="GO" id="GO:0005886">
    <property type="term" value="C:plasma membrane"/>
    <property type="evidence" value="ECO:0007669"/>
    <property type="project" value="UniProtKB-SubCell"/>
</dbReference>
<evidence type="ECO:0000313" key="11">
    <source>
        <dbReference type="EMBL" id="SDJ74320.1"/>
    </source>
</evidence>
<evidence type="ECO:0000256" key="10">
    <source>
        <dbReference type="SAM" id="MobiDB-lite"/>
    </source>
</evidence>
<dbReference type="RefSeq" id="WP_093210926.1">
    <property type="nucleotide sequence ID" value="NZ_FNFL01000001.1"/>
</dbReference>
<keyword evidence="3 7" id="KW-0812">Transmembrane</keyword>
<keyword evidence="2 7" id="KW-0132">Cell division</keyword>
<dbReference type="InterPro" id="IPR007060">
    <property type="entry name" value="FtsL/DivIC"/>
</dbReference>
<feature type="transmembrane region" description="Helical" evidence="7">
    <location>
        <begin position="44"/>
        <end position="63"/>
    </location>
</feature>
<keyword evidence="4 7" id="KW-1133">Transmembrane helix</keyword>
<dbReference type="InterPro" id="IPR011922">
    <property type="entry name" value="Cell_div_FtsL"/>
</dbReference>
<sequence>MSTSPLKNWQQSWQQTEGNPQTTTETKRQVKVQKKKWISTGEKFLYTMFSAIVLTVLYFSVSFSSSTDALNREVQQLEKQVESQQEVNENLEYKKKELSNPDRILEIAKDNGLKIQNAEVKQATQLANR</sequence>
<evidence type="ECO:0000256" key="9">
    <source>
        <dbReference type="SAM" id="Coils"/>
    </source>
</evidence>
<reference evidence="11 12" key="1">
    <citation type="submission" date="2016-10" db="EMBL/GenBank/DDBJ databases">
        <authorList>
            <person name="de Groot N.N."/>
        </authorList>
    </citation>
    <scope>NUCLEOTIDE SEQUENCE [LARGE SCALE GENOMIC DNA]</scope>
    <source>
        <strain evidence="11 12">CGMCC 1.6502</strain>
    </source>
</reference>
<proteinExistence type="inferred from homology"/>
<dbReference type="Pfam" id="PF04977">
    <property type="entry name" value="DivIC"/>
    <property type="match status" value="1"/>
</dbReference>
<protein>
    <recommendedName>
        <fullName evidence="7 8">Cell division protein FtsL</fullName>
    </recommendedName>
</protein>
<evidence type="ECO:0000256" key="5">
    <source>
        <dbReference type="ARBA" id="ARBA00023136"/>
    </source>
</evidence>
<feature type="coiled-coil region" evidence="9">
    <location>
        <begin position="67"/>
        <end position="94"/>
    </location>
</feature>
<evidence type="ECO:0000256" key="3">
    <source>
        <dbReference type="ARBA" id="ARBA00022692"/>
    </source>
</evidence>
<accession>A0A1G8W9T8</accession>
<dbReference type="NCBIfam" id="TIGR02209">
    <property type="entry name" value="ftsL_broad"/>
    <property type="match status" value="1"/>
</dbReference>
<keyword evidence="1 7" id="KW-1003">Cell membrane</keyword>
<keyword evidence="6 7" id="KW-0131">Cell cycle</keyword>
<keyword evidence="12" id="KW-1185">Reference proteome</keyword>
<evidence type="ECO:0000256" key="7">
    <source>
        <dbReference type="HAMAP-Rule" id="MF_00910"/>
    </source>
</evidence>
<evidence type="ECO:0000256" key="8">
    <source>
        <dbReference type="NCBIfam" id="TIGR02209"/>
    </source>
</evidence>
<dbReference type="AlphaFoldDB" id="A0A1G8W9T8"/>
<feature type="compositionally biased region" description="Polar residues" evidence="10">
    <location>
        <begin position="1"/>
        <end position="24"/>
    </location>
</feature>
<evidence type="ECO:0000256" key="1">
    <source>
        <dbReference type="ARBA" id="ARBA00022475"/>
    </source>
</evidence>
<evidence type="ECO:0000313" key="12">
    <source>
        <dbReference type="Proteomes" id="UP000198694"/>
    </source>
</evidence>
<dbReference type="HAMAP" id="MF_00910">
    <property type="entry name" value="FtsL"/>
    <property type="match status" value="1"/>
</dbReference>